<dbReference type="PANTHER" id="PTHR23312">
    <property type="entry name" value="ARMC5 ARMADILLO REPEAT-CONTAINING -RELATED"/>
    <property type="match status" value="1"/>
</dbReference>
<dbReference type="InterPro" id="IPR011989">
    <property type="entry name" value="ARM-like"/>
</dbReference>
<proteinExistence type="predicted"/>
<dbReference type="EMBL" id="HG994583">
    <property type="protein sequence ID" value="CAF2915225.1"/>
    <property type="molecule type" value="Genomic_DNA"/>
</dbReference>
<organism evidence="2 3">
    <name type="scientific">Lepeophtheirus salmonis</name>
    <name type="common">Salmon louse</name>
    <name type="synonym">Caligus salmonis</name>
    <dbReference type="NCBI Taxonomy" id="72036"/>
    <lineage>
        <taxon>Eukaryota</taxon>
        <taxon>Metazoa</taxon>
        <taxon>Ecdysozoa</taxon>
        <taxon>Arthropoda</taxon>
        <taxon>Crustacea</taxon>
        <taxon>Multicrustacea</taxon>
        <taxon>Hexanauplia</taxon>
        <taxon>Copepoda</taxon>
        <taxon>Siphonostomatoida</taxon>
        <taxon>Caligidae</taxon>
        <taxon>Lepeophtheirus</taxon>
    </lineage>
</organism>
<dbReference type="Gene3D" id="1.25.10.10">
    <property type="entry name" value="Leucine-rich Repeat Variant"/>
    <property type="match status" value="1"/>
</dbReference>
<reference evidence="2" key="1">
    <citation type="submission" date="2021-02" db="EMBL/GenBank/DDBJ databases">
        <authorList>
            <person name="Bekaert M."/>
        </authorList>
    </citation>
    <scope>NUCLEOTIDE SEQUENCE</scope>
    <source>
        <strain evidence="2">IoA-00</strain>
    </source>
</reference>
<accession>A0A7R8CSL3</accession>
<gene>
    <name evidence="2" type="ORF">LSAA_9313</name>
</gene>
<evidence type="ECO:0000259" key="1">
    <source>
        <dbReference type="Pfam" id="PF24768"/>
    </source>
</evidence>
<dbReference type="OrthoDB" id="201709at2759"/>
<feature type="domain" description="ARMC5-like ARM-repeats" evidence="1">
    <location>
        <begin position="11"/>
        <end position="135"/>
    </location>
</feature>
<evidence type="ECO:0000313" key="2">
    <source>
        <dbReference type="EMBL" id="CAF2915225.1"/>
    </source>
</evidence>
<dbReference type="InterPro" id="IPR055445">
    <property type="entry name" value="ARM_ARMC5"/>
</dbReference>
<dbReference type="Pfam" id="PF24768">
    <property type="entry name" value="ARM_ARMC5"/>
    <property type="match status" value="1"/>
</dbReference>
<evidence type="ECO:0000313" key="3">
    <source>
        <dbReference type="Proteomes" id="UP000675881"/>
    </source>
</evidence>
<dbReference type="PANTHER" id="PTHR23312:SF8">
    <property type="entry name" value="ARMADILLO REPEAT-CONTAINING PROTEIN 5"/>
    <property type="match status" value="1"/>
</dbReference>
<name>A0A7R8CSL3_LEPSM</name>
<dbReference type="InterPro" id="IPR016024">
    <property type="entry name" value="ARM-type_fold"/>
</dbReference>
<sequence length="173" mass="19982">MVQLNFILNLGFKRLLQLATFEDKRISDNSLCCLTNLSYSSSNLRSKFGNPALVSILVKKYRETMSKNGMKVLCLLCRESINRMILREMGVLGMFVNVLKDKHFASVVDCVLYAILEMQYDKLSLEILQERGIIMALIDLLMNEIELIEHYNCSVISSIYNRKSIEFFKFGEE</sequence>
<dbReference type="GO" id="GO:0005829">
    <property type="term" value="C:cytosol"/>
    <property type="evidence" value="ECO:0007669"/>
    <property type="project" value="TreeGrafter"/>
</dbReference>
<protein>
    <submittedName>
        <fullName evidence="2">ARMC5</fullName>
    </submittedName>
</protein>
<dbReference type="AlphaFoldDB" id="A0A7R8CSL3"/>
<dbReference type="Proteomes" id="UP000675881">
    <property type="component" value="Chromosome 4"/>
</dbReference>
<dbReference type="GO" id="GO:0009653">
    <property type="term" value="P:anatomical structure morphogenesis"/>
    <property type="evidence" value="ECO:0007669"/>
    <property type="project" value="TreeGrafter"/>
</dbReference>
<keyword evidence="3" id="KW-1185">Reference proteome</keyword>
<dbReference type="SUPFAM" id="SSF48371">
    <property type="entry name" value="ARM repeat"/>
    <property type="match status" value="1"/>
</dbReference>